<dbReference type="Proteomes" id="UP001164746">
    <property type="component" value="Chromosome 17"/>
</dbReference>
<sequence length="223" mass="25682">MQFKLKMRSYYTLFTSAFLVTMATGCPDISTVLKRRPTVMSNFNETLWMGQWFKQRWSPPCSWSGSRKFSDQAMNNEYTDQPEIILGHAAWRMNGHCVQATEHLLKEKVPGIYRVVDPIGDVLTGEGRVVATDYTGYNIFWGCTRPDIVDPLLCDDPWMSVTTRNAHPDPKCINHAADALKSIFDIPINAILQHVYAGRRRRFLILLRRRPRNGIKGWRNCTV</sequence>
<organism evidence="1 2">
    <name type="scientific">Mya arenaria</name>
    <name type="common">Soft-shell clam</name>
    <dbReference type="NCBI Taxonomy" id="6604"/>
    <lineage>
        <taxon>Eukaryota</taxon>
        <taxon>Metazoa</taxon>
        <taxon>Spiralia</taxon>
        <taxon>Lophotrochozoa</taxon>
        <taxon>Mollusca</taxon>
        <taxon>Bivalvia</taxon>
        <taxon>Autobranchia</taxon>
        <taxon>Heteroconchia</taxon>
        <taxon>Euheterodonta</taxon>
        <taxon>Imparidentia</taxon>
        <taxon>Neoheterodontei</taxon>
        <taxon>Myida</taxon>
        <taxon>Myoidea</taxon>
        <taxon>Myidae</taxon>
        <taxon>Mya</taxon>
    </lineage>
</organism>
<keyword evidence="2" id="KW-1185">Reference proteome</keyword>
<dbReference type="InterPro" id="IPR012674">
    <property type="entry name" value="Calycin"/>
</dbReference>
<dbReference type="Gene3D" id="2.40.128.20">
    <property type="match status" value="1"/>
</dbReference>
<dbReference type="SUPFAM" id="SSF50814">
    <property type="entry name" value="Lipocalins"/>
    <property type="match status" value="1"/>
</dbReference>
<accession>A0ABY7G7B6</accession>
<evidence type="ECO:0000313" key="1">
    <source>
        <dbReference type="EMBL" id="WAR30298.1"/>
    </source>
</evidence>
<name>A0ABY7G7B6_MYAAR</name>
<gene>
    <name evidence="1" type="ORF">MAR_032840</name>
</gene>
<protein>
    <submittedName>
        <fullName evidence="1">Uncharacterized protein</fullName>
    </submittedName>
</protein>
<proteinExistence type="predicted"/>
<dbReference type="EMBL" id="CP111028">
    <property type="protein sequence ID" value="WAR30298.1"/>
    <property type="molecule type" value="Genomic_DNA"/>
</dbReference>
<reference evidence="1" key="1">
    <citation type="submission" date="2022-11" db="EMBL/GenBank/DDBJ databases">
        <title>Centuries of genome instability and evolution in soft-shell clam transmissible cancer (bioRxiv).</title>
        <authorList>
            <person name="Hart S.F.M."/>
            <person name="Yonemitsu M.A."/>
            <person name="Giersch R.M."/>
            <person name="Beal B.F."/>
            <person name="Arriagada G."/>
            <person name="Davis B.W."/>
            <person name="Ostrander E.A."/>
            <person name="Goff S.P."/>
            <person name="Metzger M.J."/>
        </authorList>
    </citation>
    <scope>NUCLEOTIDE SEQUENCE</scope>
    <source>
        <strain evidence="1">MELC-2E11</strain>
        <tissue evidence="1">Siphon/mantle</tissue>
    </source>
</reference>
<dbReference type="PROSITE" id="PS51257">
    <property type="entry name" value="PROKAR_LIPOPROTEIN"/>
    <property type="match status" value="1"/>
</dbReference>
<evidence type="ECO:0000313" key="2">
    <source>
        <dbReference type="Proteomes" id="UP001164746"/>
    </source>
</evidence>